<accession>A0A194W1M2</accession>
<dbReference type="AlphaFoldDB" id="A0A194W1M2"/>
<evidence type="ECO:0000313" key="2">
    <source>
        <dbReference type="EMBL" id="KUI70172.1"/>
    </source>
</evidence>
<gene>
    <name evidence="2" type="ORF">VM1G_06097</name>
</gene>
<protein>
    <submittedName>
        <fullName evidence="2">Uncharacterized protein</fullName>
    </submittedName>
</protein>
<organism evidence="2 3">
    <name type="scientific">Cytospora mali</name>
    <name type="common">Apple Valsa canker fungus</name>
    <name type="synonym">Valsa mali</name>
    <dbReference type="NCBI Taxonomy" id="578113"/>
    <lineage>
        <taxon>Eukaryota</taxon>
        <taxon>Fungi</taxon>
        <taxon>Dikarya</taxon>
        <taxon>Ascomycota</taxon>
        <taxon>Pezizomycotina</taxon>
        <taxon>Sordariomycetes</taxon>
        <taxon>Sordariomycetidae</taxon>
        <taxon>Diaporthales</taxon>
        <taxon>Cytosporaceae</taxon>
        <taxon>Cytospora</taxon>
    </lineage>
</organism>
<proteinExistence type="predicted"/>
<sequence length="358" mass="40876">MAATPHEALGFSDPAIIVFLFTPIKGISDRKDGSDSKKTKPIQRAGQNLRFLGETPKDTLPTSWKWLEIEEHKTQLLTRTERMAKAEAECEDEEKWPYFLSAKSDGQVCGCLKRNLPEWVTSFEAQAPQADHVPSMSKAEGEGRYKTRMEQVAYGPLGDILNEILAFKSGRAAVNSDDKSLSQARQPRTEEATVSSEESELLSRLKQPQRFPLIYFPDTSRWASLTPSLSSQPRKHFAILPELSDGTEQYRFAVSELEWTRRWVNLHNQGNLQRTSTNSNTDNGDHNDYLEWWLNDRKEDDLNPIPDWIRKEETERARALGIREPVYPKKFKDGMHGVPGGFGVWVKKDSSWVRHTGE</sequence>
<feature type="region of interest" description="Disordered" evidence="1">
    <location>
        <begin position="176"/>
        <end position="201"/>
    </location>
</feature>
<reference evidence="2" key="1">
    <citation type="submission" date="2014-12" db="EMBL/GenBank/DDBJ databases">
        <title>Genome Sequence of Valsa Canker Pathogens Uncovers a Specific Adaption of Colonization on Woody Bark.</title>
        <authorList>
            <person name="Yin Z."/>
            <person name="Liu H."/>
            <person name="Gao X."/>
            <person name="Li Z."/>
            <person name="Song N."/>
            <person name="Ke X."/>
            <person name="Dai Q."/>
            <person name="Wu Y."/>
            <person name="Sun Y."/>
            <person name="Xu J.-R."/>
            <person name="Kang Z.K."/>
            <person name="Wang L."/>
            <person name="Huang L."/>
        </authorList>
    </citation>
    <scope>NUCLEOTIDE SEQUENCE [LARGE SCALE GENOMIC DNA]</scope>
    <source>
        <strain evidence="2">03-8</strain>
    </source>
</reference>
<evidence type="ECO:0000313" key="3">
    <source>
        <dbReference type="Proteomes" id="UP000078559"/>
    </source>
</evidence>
<dbReference type="EMBL" id="CM003103">
    <property type="protein sequence ID" value="KUI70172.1"/>
    <property type="molecule type" value="Genomic_DNA"/>
</dbReference>
<name>A0A194W1M2_CYTMA</name>
<evidence type="ECO:0000256" key="1">
    <source>
        <dbReference type="SAM" id="MobiDB-lite"/>
    </source>
</evidence>
<dbReference type="Proteomes" id="UP000078559">
    <property type="component" value="Chromosome 6"/>
</dbReference>
<keyword evidence="3" id="KW-1185">Reference proteome</keyword>